<evidence type="ECO:0000313" key="1">
    <source>
        <dbReference type="EMBL" id="MFC4527497.1"/>
    </source>
</evidence>
<dbReference type="RefSeq" id="WP_266150175.1">
    <property type="nucleotide sequence ID" value="NZ_CP064028.1"/>
</dbReference>
<name>A0ABV9C3T0_9GAMM</name>
<organism evidence="1 2">
    <name type="scientific">Dyella halodurans</name>
    <dbReference type="NCBI Taxonomy" id="1920171"/>
    <lineage>
        <taxon>Bacteria</taxon>
        <taxon>Pseudomonadati</taxon>
        <taxon>Pseudomonadota</taxon>
        <taxon>Gammaproteobacteria</taxon>
        <taxon>Lysobacterales</taxon>
        <taxon>Rhodanobacteraceae</taxon>
        <taxon>Dyella</taxon>
    </lineage>
</organism>
<proteinExistence type="predicted"/>
<evidence type="ECO:0000313" key="2">
    <source>
        <dbReference type="Proteomes" id="UP001595961"/>
    </source>
</evidence>
<protein>
    <submittedName>
        <fullName evidence="1">Uncharacterized protein</fullName>
    </submittedName>
</protein>
<keyword evidence="2" id="KW-1185">Reference proteome</keyword>
<dbReference type="Proteomes" id="UP001595961">
    <property type="component" value="Unassembled WGS sequence"/>
</dbReference>
<gene>
    <name evidence="1" type="ORF">ACFO5W_12705</name>
</gene>
<sequence>MDQLLCEIKRKRLAIFALTRSRIGIYREGVHYGRFYSWGQLKDIRGSYIPGFRTLLPVDTLTLEAVNRSVKISMAWYDLQPLASSLKKTASWKERGNDAAYSEMLADYLRELKAKAFADRAADSYR</sequence>
<comment type="caution">
    <text evidence="1">The sequence shown here is derived from an EMBL/GenBank/DDBJ whole genome shotgun (WGS) entry which is preliminary data.</text>
</comment>
<dbReference type="EMBL" id="JBHSGA010000017">
    <property type="protein sequence ID" value="MFC4527497.1"/>
    <property type="molecule type" value="Genomic_DNA"/>
</dbReference>
<reference evidence="2" key="1">
    <citation type="journal article" date="2019" name="Int. J. Syst. Evol. Microbiol.">
        <title>The Global Catalogue of Microorganisms (GCM) 10K type strain sequencing project: providing services to taxonomists for standard genome sequencing and annotation.</title>
        <authorList>
            <consortium name="The Broad Institute Genomics Platform"/>
            <consortium name="The Broad Institute Genome Sequencing Center for Infectious Disease"/>
            <person name="Wu L."/>
            <person name="Ma J."/>
        </authorList>
    </citation>
    <scope>NUCLEOTIDE SEQUENCE [LARGE SCALE GENOMIC DNA]</scope>
    <source>
        <strain evidence="2">CCM 4481</strain>
    </source>
</reference>
<accession>A0ABV9C3T0</accession>